<evidence type="ECO:0000256" key="7">
    <source>
        <dbReference type="RuleBase" id="RU361161"/>
    </source>
</evidence>
<dbReference type="PRINTS" id="PR00133">
    <property type="entry name" value="GLHYDRLASE3"/>
</dbReference>
<reference evidence="10 11" key="1">
    <citation type="submission" date="2024-03" db="EMBL/GenBank/DDBJ databases">
        <title>Sequence of Lycoming College Course Isolates.</title>
        <authorList>
            <person name="Plotts O."/>
            <person name="Newman J."/>
        </authorList>
    </citation>
    <scope>NUCLEOTIDE SEQUENCE [LARGE SCALE GENOMIC DNA]</scope>
    <source>
        <strain evidence="10 11">CJB-3</strain>
    </source>
</reference>
<keyword evidence="11" id="KW-1185">Reference proteome</keyword>
<comment type="caution">
    <text evidence="10">The sequence shown here is derived from an EMBL/GenBank/DDBJ whole genome shotgun (WGS) entry which is preliminary data.</text>
</comment>
<dbReference type="InterPro" id="IPR002772">
    <property type="entry name" value="Glyco_hydro_3_C"/>
</dbReference>
<dbReference type="Gene3D" id="2.60.40.10">
    <property type="entry name" value="Immunoglobulins"/>
    <property type="match status" value="1"/>
</dbReference>
<evidence type="ECO:0000313" key="11">
    <source>
        <dbReference type="Proteomes" id="UP001378956"/>
    </source>
</evidence>
<dbReference type="SUPFAM" id="SSF51445">
    <property type="entry name" value="(Trans)glycosidases"/>
    <property type="match status" value="1"/>
</dbReference>
<evidence type="ECO:0000256" key="4">
    <source>
        <dbReference type="ARBA" id="ARBA00022729"/>
    </source>
</evidence>
<protein>
    <recommendedName>
        <fullName evidence="3">beta-glucosidase</fullName>
        <ecNumber evidence="3">3.2.1.21</ecNumber>
    </recommendedName>
</protein>
<evidence type="ECO:0000256" key="2">
    <source>
        <dbReference type="ARBA" id="ARBA00005336"/>
    </source>
</evidence>
<keyword evidence="6 7" id="KW-0326">Glycosidase</keyword>
<dbReference type="Pfam" id="PF00933">
    <property type="entry name" value="Glyco_hydro_3"/>
    <property type="match status" value="1"/>
</dbReference>
<proteinExistence type="inferred from homology"/>
<organism evidence="10 11">
    <name type="scientific">Pedobacter panaciterrae</name>
    <dbReference type="NCBI Taxonomy" id="363849"/>
    <lineage>
        <taxon>Bacteria</taxon>
        <taxon>Pseudomonadati</taxon>
        <taxon>Bacteroidota</taxon>
        <taxon>Sphingobacteriia</taxon>
        <taxon>Sphingobacteriales</taxon>
        <taxon>Sphingobacteriaceae</taxon>
        <taxon>Pedobacter</taxon>
    </lineage>
</organism>
<evidence type="ECO:0000256" key="6">
    <source>
        <dbReference type="ARBA" id="ARBA00023295"/>
    </source>
</evidence>
<comment type="similarity">
    <text evidence="2 7">Belongs to the glycosyl hydrolase 3 family.</text>
</comment>
<name>A0ABU8NT40_9SPHI</name>
<evidence type="ECO:0000256" key="1">
    <source>
        <dbReference type="ARBA" id="ARBA00000448"/>
    </source>
</evidence>
<dbReference type="Gene3D" id="3.40.50.1700">
    <property type="entry name" value="Glycoside hydrolase family 3 C-terminal domain"/>
    <property type="match status" value="1"/>
</dbReference>
<dbReference type="PROSITE" id="PS00775">
    <property type="entry name" value="GLYCOSYL_HYDROL_F3"/>
    <property type="match status" value="1"/>
</dbReference>
<dbReference type="EMBL" id="JBBEUB010000012">
    <property type="protein sequence ID" value="MEJ2905430.1"/>
    <property type="molecule type" value="Genomic_DNA"/>
</dbReference>
<sequence length="765" mass="84270">MKISHLLFLSMFFCIGATSAQQKKKVPAADQKMNAFIGNLLSKMTLDEKIGQLNLLTGGEATTGSVVSTDVESKIKKGQVGGMFSFTTPQKIRKAQEIAVNESRLKIPIIFGQDVIHGYKTTFPIPLALSCTWDMSLIQKTARIAAVEATADGLNWTFSPMVDISRDPRWGRISEGSGEDTYLGSQIAKAMIKGYQGDDLSKYNTMMACVKHFALYGAAEAGRDYNTTDMSLDRMYNEYLPPYKAAIDAGAGSVMTSFNDINGVPATANKWLMTDLLRKQWGFKGFVVTDYTAVNELIDHGLGDLQTVSALSLNAGVDMDMVGEGFLTTLKKSVQEGKVKTQQIDNACRLVLEAKYKLGLFEDPYRYCNEERAKTEILKPEHLQFAREAATQSFVLLKNDKQTLPLKKTGTVALIGPLANTGSNMPGTWSVNSDLANTSSLLAGMKAALGSNVKVLHSLGSNLLADEAYQKRATMFARDIPRDNRPEEEVIKEAVDIAKQSDVVIAALGEGSEMSGESSSRTNLEIPEVQKRLLQALLKTGKPVVLVLFSGRPLVLNWENENVPAILNVWFGGTEAAKAITDVLFGDVNPSGKLTTTFPQNVGQIPLYYSHKNTGRPLEDGKWFSKFRSNYIDVSNDPLYPFGYGLSYTTFDYSDIKLDKDKFKSGETINASVIVKNTGSREGKEVVQLYIRDLVGSSTRPVKELKHFEKIDLKAGESKTVNFKITVDDLKFFNSELKYVAEPGDFKVFIGTNSRDVKTNQFTLL</sequence>
<dbReference type="SUPFAM" id="SSF52279">
    <property type="entry name" value="Beta-D-glucan exohydrolase, C-terminal domain"/>
    <property type="match status" value="1"/>
</dbReference>
<dbReference type="GO" id="GO:0008422">
    <property type="term" value="F:beta-glucosidase activity"/>
    <property type="evidence" value="ECO:0007669"/>
    <property type="project" value="UniProtKB-EC"/>
</dbReference>
<comment type="catalytic activity">
    <reaction evidence="1">
        <text>Hydrolysis of terminal, non-reducing beta-D-glucosyl residues with release of beta-D-glucose.</text>
        <dbReference type="EC" id="3.2.1.21"/>
    </reaction>
</comment>
<dbReference type="PANTHER" id="PTHR30620:SF16">
    <property type="entry name" value="LYSOSOMAL BETA GLUCOSIDASE"/>
    <property type="match status" value="1"/>
</dbReference>
<evidence type="ECO:0000256" key="3">
    <source>
        <dbReference type="ARBA" id="ARBA00012744"/>
    </source>
</evidence>
<dbReference type="SMART" id="SM01217">
    <property type="entry name" value="Fn3_like"/>
    <property type="match status" value="1"/>
</dbReference>
<dbReference type="InterPro" id="IPR036881">
    <property type="entry name" value="Glyco_hydro_3_C_sf"/>
</dbReference>
<dbReference type="Gene3D" id="3.20.20.300">
    <property type="entry name" value="Glycoside hydrolase, family 3, N-terminal domain"/>
    <property type="match status" value="1"/>
</dbReference>
<keyword evidence="5 7" id="KW-0378">Hydrolase</keyword>
<dbReference type="InterPro" id="IPR019800">
    <property type="entry name" value="Glyco_hydro_3_AS"/>
</dbReference>
<dbReference type="InterPro" id="IPR001764">
    <property type="entry name" value="Glyco_hydro_3_N"/>
</dbReference>
<dbReference type="EC" id="3.2.1.21" evidence="3"/>
<dbReference type="PANTHER" id="PTHR30620">
    <property type="entry name" value="PERIPLASMIC BETA-GLUCOSIDASE-RELATED"/>
    <property type="match status" value="1"/>
</dbReference>
<evidence type="ECO:0000313" key="10">
    <source>
        <dbReference type="EMBL" id="MEJ2905430.1"/>
    </source>
</evidence>
<evidence type="ECO:0000259" key="9">
    <source>
        <dbReference type="SMART" id="SM01217"/>
    </source>
</evidence>
<dbReference type="Pfam" id="PF14310">
    <property type="entry name" value="Fn3-like"/>
    <property type="match status" value="1"/>
</dbReference>
<dbReference type="InterPro" id="IPR013783">
    <property type="entry name" value="Ig-like_fold"/>
</dbReference>
<dbReference type="Proteomes" id="UP001378956">
    <property type="component" value="Unassembled WGS sequence"/>
</dbReference>
<gene>
    <name evidence="10" type="primary">bglX</name>
    <name evidence="10" type="ORF">WAE58_23500</name>
</gene>
<evidence type="ECO:0000256" key="5">
    <source>
        <dbReference type="ARBA" id="ARBA00022801"/>
    </source>
</evidence>
<feature type="chain" id="PRO_5046237872" description="beta-glucosidase" evidence="8">
    <location>
        <begin position="21"/>
        <end position="765"/>
    </location>
</feature>
<feature type="signal peptide" evidence="8">
    <location>
        <begin position="1"/>
        <end position="20"/>
    </location>
</feature>
<dbReference type="Pfam" id="PF01915">
    <property type="entry name" value="Glyco_hydro_3_C"/>
    <property type="match status" value="1"/>
</dbReference>
<dbReference type="NCBIfam" id="NF011678">
    <property type="entry name" value="PRK15098.1"/>
    <property type="match status" value="1"/>
</dbReference>
<keyword evidence="4 8" id="KW-0732">Signal</keyword>
<dbReference type="InterPro" id="IPR036962">
    <property type="entry name" value="Glyco_hydro_3_N_sf"/>
</dbReference>
<dbReference type="InterPro" id="IPR051915">
    <property type="entry name" value="Cellulose_Degrad_GH3"/>
</dbReference>
<evidence type="ECO:0000256" key="8">
    <source>
        <dbReference type="SAM" id="SignalP"/>
    </source>
</evidence>
<feature type="domain" description="Fibronectin type III-like" evidence="9">
    <location>
        <begin position="685"/>
        <end position="754"/>
    </location>
</feature>
<dbReference type="InterPro" id="IPR026891">
    <property type="entry name" value="Fn3-like"/>
</dbReference>
<dbReference type="InterPro" id="IPR017853">
    <property type="entry name" value="GH"/>
</dbReference>
<dbReference type="RefSeq" id="WP_172659375.1">
    <property type="nucleotide sequence ID" value="NZ_CBFGNQ010000013.1"/>
</dbReference>
<accession>A0ABU8NT40</accession>